<accession>A0A2M9BTQ3</accession>
<dbReference type="InterPro" id="IPR021408">
    <property type="entry name" value="DUF3046"/>
</dbReference>
<proteinExistence type="predicted"/>
<sequence length="74" mass="7976">MRLSEFRRAIADEFGDDYGRVVTNDLVVASLGDRTAEQALSAGVSPKDVWLALCQVTGVPPTRRYGVGLPAPKD</sequence>
<gene>
    <name evidence="1" type="ORF">CLV54_2283</name>
</gene>
<evidence type="ECO:0000313" key="2">
    <source>
        <dbReference type="Proteomes" id="UP000230161"/>
    </source>
</evidence>
<dbReference type="Proteomes" id="UP000230161">
    <property type="component" value="Unassembled WGS sequence"/>
</dbReference>
<dbReference type="Pfam" id="PF11248">
    <property type="entry name" value="DUF3046"/>
    <property type="match status" value="1"/>
</dbReference>
<reference evidence="1 2" key="1">
    <citation type="submission" date="2017-11" db="EMBL/GenBank/DDBJ databases">
        <title>Genomic Encyclopedia of Archaeal and Bacterial Type Strains, Phase II (KMG-II): From Individual Species to Whole Genera.</title>
        <authorList>
            <person name="Goeker M."/>
        </authorList>
    </citation>
    <scope>NUCLEOTIDE SEQUENCE [LARGE SCALE GENOMIC DNA]</scope>
    <source>
        <strain evidence="1 2">DSM 25625</strain>
    </source>
</reference>
<dbReference type="AlphaFoldDB" id="A0A2M9BTQ3"/>
<keyword evidence="2" id="KW-1185">Reference proteome</keyword>
<name>A0A2M9BTQ3_9MICO</name>
<evidence type="ECO:0008006" key="3">
    <source>
        <dbReference type="Google" id="ProtNLM"/>
    </source>
</evidence>
<protein>
    <recommendedName>
        <fullName evidence="3">DUF3046 family protein</fullName>
    </recommendedName>
</protein>
<dbReference type="RefSeq" id="WP_100345100.1">
    <property type="nucleotide sequence ID" value="NZ_PGFB01000004.1"/>
</dbReference>
<comment type="caution">
    <text evidence="1">The sequence shown here is derived from an EMBL/GenBank/DDBJ whole genome shotgun (WGS) entry which is preliminary data.</text>
</comment>
<organism evidence="1 2">
    <name type="scientific">Compostimonas suwonensis</name>
    <dbReference type="NCBI Taxonomy" id="1048394"/>
    <lineage>
        <taxon>Bacteria</taxon>
        <taxon>Bacillati</taxon>
        <taxon>Actinomycetota</taxon>
        <taxon>Actinomycetes</taxon>
        <taxon>Micrococcales</taxon>
        <taxon>Microbacteriaceae</taxon>
        <taxon>Compostimonas</taxon>
    </lineage>
</organism>
<dbReference type="EMBL" id="PGFB01000004">
    <property type="protein sequence ID" value="PJJ61339.1"/>
    <property type="molecule type" value="Genomic_DNA"/>
</dbReference>
<evidence type="ECO:0000313" key="1">
    <source>
        <dbReference type="EMBL" id="PJJ61339.1"/>
    </source>
</evidence>
<dbReference type="OrthoDB" id="3215033at2"/>